<feature type="active site" description="Nucleophile" evidence="8">
    <location>
        <position position="30"/>
    </location>
</feature>
<evidence type="ECO:0000256" key="4">
    <source>
        <dbReference type="ARBA" id="ARBA00023157"/>
    </source>
</evidence>
<dbReference type="NCBIfam" id="TIGR01068">
    <property type="entry name" value="thioredoxin"/>
    <property type="match status" value="1"/>
</dbReference>
<keyword evidence="2" id="KW-0813">Transport</keyword>
<evidence type="ECO:0000256" key="5">
    <source>
        <dbReference type="ARBA" id="ARBA00023284"/>
    </source>
</evidence>
<keyword evidence="12" id="KW-1185">Reference proteome</keyword>
<dbReference type="FunFam" id="3.40.30.10:FF:000001">
    <property type="entry name" value="Thioredoxin"/>
    <property type="match status" value="1"/>
</dbReference>
<dbReference type="GO" id="GO:0005829">
    <property type="term" value="C:cytosol"/>
    <property type="evidence" value="ECO:0007669"/>
    <property type="project" value="TreeGrafter"/>
</dbReference>
<evidence type="ECO:0000259" key="10">
    <source>
        <dbReference type="PROSITE" id="PS51352"/>
    </source>
</evidence>
<accession>A0A7S9L2G1</accession>
<dbReference type="RefSeq" id="WP_196100481.1">
    <property type="nucleotide sequence ID" value="NZ_CP064939.1"/>
</dbReference>
<dbReference type="InterPro" id="IPR036249">
    <property type="entry name" value="Thioredoxin-like_sf"/>
</dbReference>
<dbReference type="GO" id="GO:0015035">
    <property type="term" value="F:protein-disulfide reductase activity"/>
    <property type="evidence" value="ECO:0007669"/>
    <property type="project" value="UniProtKB-UniRule"/>
</dbReference>
<sequence>MALEITDANFEELVLKSDKPVLVDFWAEWCGPCRMVGPVVEEIAKEYDGKAIVGKVNVDNNPQISMQFGIRNIPALLYFKDGQVVDKQVGAVPKSVLADKLNKQIA</sequence>
<evidence type="ECO:0000256" key="9">
    <source>
        <dbReference type="PIRSR" id="PIRSR000077-4"/>
    </source>
</evidence>
<evidence type="ECO:0000256" key="3">
    <source>
        <dbReference type="ARBA" id="ARBA00022982"/>
    </source>
</evidence>
<dbReference type="CDD" id="cd02947">
    <property type="entry name" value="TRX_family"/>
    <property type="match status" value="1"/>
</dbReference>
<comment type="similarity">
    <text evidence="1 7">Belongs to the thioredoxin family.</text>
</comment>
<dbReference type="PANTHER" id="PTHR45663">
    <property type="entry name" value="GEO12009P1"/>
    <property type="match status" value="1"/>
</dbReference>
<dbReference type="PANTHER" id="PTHR45663:SF11">
    <property type="entry name" value="GEO12009P1"/>
    <property type="match status" value="1"/>
</dbReference>
<organism evidence="11 12">
    <name type="scientific">Pedobacter endophyticus</name>
    <dbReference type="NCBI Taxonomy" id="2789740"/>
    <lineage>
        <taxon>Bacteria</taxon>
        <taxon>Pseudomonadati</taxon>
        <taxon>Bacteroidota</taxon>
        <taxon>Sphingobacteriia</taxon>
        <taxon>Sphingobacteriales</taxon>
        <taxon>Sphingobacteriaceae</taxon>
        <taxon>Pedobacter</taxon>
    </lineage>
</organism>
<keyword evidence="3" id="KW-0249">Electron transport</keyword>
<dbReference type="PIRSF" id="PIRSF000077">
    <property type="entry name" value="Thioredoxin"/>
    <property type="match status" value="1"/>
</dbReference>
<dbReference type="AlphaFoldDB" id="A0A7S9L2G1"/>
<dbReference type="PROSITE" id="PS51352">
    <property type="entry name" value="THIOREDOXIN_2"/>
    <property type="match status" value="1"/>
</dbReference>
<proteinExistence type="inferred from homology"/>
<dbReference type="InterPro" id="IPR013766">
    <property type="entry name" value="Thioredoxin_domain"/>
</dbReference>
<dbReference type="PRINTS" id="PR00421">
    <property type="entry name" value="THIOREDOXIN"/>
</dbReference>
<evidence type="ECO:0000256" key="7">
    <source>
        <dbReference type="PIRNR" id="PIRNR000077"/>
    </source>
</evidence>
<dbReference type="GO" id="GO:0045454">
    <property type="term" value="P:cell redox homeostasis"/>
    <property type="evidence" value="ECO:0007669"/>
    <property type="project" value="TreeGrafter"/>
</dbReference>
<feature type="site" description="Contributes to redox potential value" evidence="8">
    <location>
        <position position="31"/>
    </location>
</feature>
<dbReference type="Proteomes" id="UP000594759">
    <property type="component" value="Chromosome"/>
</dbReference>
<name>A0A7S9L2G1_9SPHI</name>
<feature type="disulfide bond" description="Redox-active" evidence="9">
    <location>
        <begin position="30"/>
        <end position="33"/>
    </location>
</feature>
<evidence type="ECO:0000256" key="8">
    <source>
        <dbReference type="PIRSR" id="PIRSR000077-1"/>
    </source>
</evidence>
<dbReference type="Gene3D" id="3.40.30.10">
    <property type="entry name" value="Glutaredoxin"/>
    <property type="match status" value="1"/>
</dbReference>
<feature type="active site" description="Nucleophile" evidence="8">
    <location>
        <position position="33"/>
    </location>
</feature>
<protein>
    <recommendedName>
        <fullName evidence="6 7">Thioredoxin</fullName>
    </recommendedName>
</protein>
<evidence type="ECO:0000313" key="11">
    <source>
        <dbReference type="EMBL" id="QPH41029.1"/>
    </source>
</evidence>
<evidence type="ECO:0000313" key="12">
    <source>
        <dbReference type="Proteomes" id="UP000594759"/>
    </source>
</evidence>
<dbReference type="EMBL" id="CP064939">
    <property type="protein sequence ID" value="QPH41029.1"/>
    <property type="molecule type" value="Genomic_DNA"/>
</dbReference>
<reference evidence="11 12" key="1">
    <citation type="submission" date="2020-11" db="EMBL/GenBank/DDBJ databases">
        <title>Pedobacter endophytica, an endophytic bacteria isolated form Carex pumila.</title>
        <authorList>
            <person name="Peng Y."/>
            <person name="Jiang L."/>
            <person name="Lee J."/>
        </authorList>
    </citation>
    <scope>NUCLEOTIDE SEQUENCE [LARGE SCALE GENOMIC DNA]</scope>
    <source>
        <strain evidence="11 12">JBR3-12</strain>
    </source>
</reference>
<dbReference type="SUPFAM" id="SSF52833">
    <property type="entry name" value="Thioredoxin-like"/>
    <property type="match status" value="1"/>
</dbReference>
<dbReference type="InterPro" id="IPR017937">
    <property type="entry name" value="Thioredoxin_CS"/>
</dbReference>
<dbReference type="Pfam" id="PF00085">
    <property type="entry name" value="Thioredoxin"/>
    <property type="match status" value="1"/>
</dbReference>
<gene>
    <name evidence="11" type="primary">trxA</name>
    <name evidence="11" type="ORF">IZT61_07155</name>
</gene>
<feature type="site" description="Deprotonates C-terminal active site Cys" evidence="8">
    <location>
        <position position="24"/>
    </location>
</feature>
<dbReference type="KEGG" id="pex:IZT61_07155"/>
<feature type="site" description="Contributes to redox potential value" evidence="8">
    <location>
        <position position="32"/>
    </location>
</feature>
<keyword evidence="5 9" id="KW-0676">Redox-active center</keyword>
<keyword evidence="4 9" id="KW-1015">Disulfide bond</keyword>
<dbReference type="PROSITE" id="PS00194">
    <property type="entry name" value="THIOREDOXIN_1"/>
    <property type="match status" value="1"/>
</dbReference>
<feature type="domain" description="Thioredoxin" evidence="10">
    <location>
        <begin position="1"/>
        <end position="106"/>
    </location>
</feature>
<dbReference type="InterPro" id="IPR005746">
    <property type="entry name" value="Thioredoxin"/>
</dbReference>
<evidence type="ECO:0000256" key="2">
    <source>
        <dbReference type="ARBA" id="ARBA00022448"/>
    </source>
</evidence>
<evidence type="ECO:0000256" key="1">
    <source>
        <dbReference type="ARBA" id="ARBA00008987"/>
    </source>
</evidence>
<evidence type="ECO:0000256" key="6">
    <source>
        <dbReference type="NCBIfam" id="TIGR01068"/>
    </source>
</evidence>